<dbReference type="PRINTS" id="PR00080">
    <property type="entry name" value="SDRFAMILY"/>
</dbReference>
<dbReference type="PANTHER" id="PTHR43976:SF16">
    <property type="entry name" value="SHORT-CHAIN DEHYDROGENASE_REDUCTASE FAMILY PROTEIN"/>
    <property type="match status" value="1"/>
</dbReference>
<proteinExistence type="inferred from homology"/>
<gene>
    <name evidence="4" type="ORF">L207DRAFT_536719</name>
</gene>
<dbReference type="InterPro" id="IPR002347">
    <property type="entry name" value="SDR_fam"/>
</dbReference>
<accession>A0A2J6QZU6</accession>
<dbReference type="SUPFAM" id="SSF51735">
    <property type="entry name" value="NAD(P)-binding Rossmann-fold domains"/>
    <property type="match status" value="1"/>
</dbReference>
<dbReference type="GO" id="GO:0016491">
    <property type="term" value="F:oxidoreductase activity"/>
    <property type="evidence" value="ECO:0007669"/>
    <property type="project" value="UniProtKB-KW"/>
</dbReference>
<dbReference type="EMBL" id="KZ613961">
    <property type="protein sequence ID" value="PMD31751.1"/>
    <property type="molecule type" value="Genomic_DNA"/>
</dbReference>
<dbReference type="Pfam" id="PF00106">
    <property type="entry name" value="adh_short"/>
    <property type="match status" value="1"/>
</dbReference>
<evidence type="ECO:0000256" key="2">
    <source>
        <dbReference type="ARBA" id="ARBA00023002"/>
    </source>
</evidence>
<dbReference type="Proteomes" id="UP000235786">
    <property type="component" value="Unassembled WGS sequence"/>
</dbReference>
<organism evidence="4 5">
    <name type="scientific">Hyaloscypha variabilis (strain UAMH 11265 / GT02V1 / F)</name>
    <name type="common">Meliniomyces variabilis</name>
    <dbReference type="NCBI Taxonomy" id="1149755"/>
    <lineage>
        <taxon>Eukaryota</taxon>
        <taxon>Fungi</taxon>
        <taxon>Dikarya</taxon>
        <taxon>Ascomycota</taxon>
        <taxon>Pezizomycotina</taxon>
        <taxon>Leotiomycetes</taxon>
        <taxon>Helotiales</taxon>
        <taxon>Hyaloscyphaceae</taxon>
        <taxon>Hyaloscypha</taxon>
        <taxon>Hyaloscypha variabilis</taxon>
    </lineage>
</organism>
<evidence type="ECO:0000313" key="5">
    <source>
        <dbReference type="Proteomes" id="UP000235786"/>
    </source>
</evidence>
<dbReference type="Gene3D" id="3.40.50.720">
    <property type="entry name" value="NAD(P)-binding Rossmann-like Domain"/>
    <property type="match status" value="1"/>
</dbReference>
<sequence>MSKVRFVTGSSQGLGLAIVETALKSGASVIATARKPEQLQHLVEKYDTKVFPVALDVANNDDVLKAVKAGHEKLGRIDVVVNNAGYANTSSIEDAVIPILRQQGSGHILQISSVGGRLGSPGLAAYQSAKYAVGGFSGILGQEVAPFGVKVTVLEPGRMATDWAGSSMKIPPVSEPYQQTVGAFAEFLRSQSDAGPSKPVKVADLILKLINIETPPAKLLVGTDAYQYATAAGRALLASDEKWEELSKSAV</sequence>
<dbReference type="OrthoDB" id="1274115at2759"/>
<dbReference type="PRINTS" id="PR00081">
    <property type="entry name" value="GDHRDH"/>
</dbReference>
<protein>
    <submittedName>
        <fullName evidence="4">NAD(P)-binding protein</fullName>
    </submittedName>
</protein>
<dbReference type="Pfam" id="PF13561">
    <property type="entry name" value="adh_short_C2"/>
    <property type="match status" value="1"/>
</dbReference>
<evidence type="ECO:0000256" key="3">
    <source>
        <dbReference type="RuleBase" id="RU000363"/>
    </source>
</evidence>
<keyword evidence="5" id="KW-1185">Reference proteome</keyword>
<evidence type="ECO:0000313" key="4">
    <source>
        <dbReference type="EMBL" id="PMD31751.1"/>
    </source>
</evidence>
<evidence type="ECO:0000256" key="1">
    <source>
        <dbReference type="ARBA" id="ARBA00006484"/>
    </source>
</evidence>
<dbReference type="STRING" id="1149755.A0A2J6QZU6"/>
<dbReference type="AlphaFoldDB" id="A0A2J6QZU6"/>
<dbReference type="PANTHER" id="PTHR43976">
    <property type="entry name" value="SHORT CHAIN DEHYDROGENASE"/>
    <property type="match status" value="1"/>
</dbReference>
<reference evidence="4 5" key="1">
    <citation type="submission" date="2016-04" db="EMBL/GenBank/DDBJ databases">
        <title>A degradative enzymes factory behind the ericoid mycorrhizal symbiosis.</title>
        <authorList>
            <consortium name="DOE Joint Genome Institute"/>
            <person name="Martino E."/>
            <person name="Morin E."/>
            <person name="Grelet G."/>
            <person name="Kuo A."/>
            <person name="Kohler A."/>
            <person name="Daghino S."/>
            <person name="Barry K."/>
            <person name="Choi C."/>
            <person name="Cichocki N."/>
            <person name="Clum A."/>
            <person name="Copeland A."/>
            <person name="Hainaut M."/>
            <person name="Haridas S."/>
            <person name="Labutti K."/>
            <person name="Lindquist E."/>
            <person name="Lipzen A."/>
            <person name="Khouja H.-R."/>
            <person name="Murat C."/>
            <person name="Ohm R."/>
            <person name="Olson A."/>
            <person name="Spatafora J."/>
            <person name="Veneault-Fourrey C."/>
            <person name="Henrissat B."/>
            <person name="Grigoriev I."/>
            <person name="Martin F."/>
            <person name="Perotto S."/>
        </authorList>
    </citation>
    <scope>NUCLEOTIDE SEQUENCE [LARGE SCALE GENOMIC DNA]</scope>
    <source>
        <strain evidence="4 5">F</strain>
    </source>
</reference>
<dbReference type="InterPro" id="IPR051911">
    <property type="entry name" value="SDR_oxidoreductase"/>
</dbReference>
<name>A0A2J6QZU6_HYAVF</name>
<comment type="similarity">
    <text evidence="1 3">Belongs to the short-chain dehydrogenases/reductases (SDR) family.</text>
</comment>
<dbReference type="InterPro" id="IPR036291">
    <property type="entry name" value="NAD(P)-bd_dom_sf"/>
</dbReference>
<keyword evidence="2" id="KW-0560">Oxidoreductase</keyword>